<evidence type="ECO:0000256" key="3">
    <source>
        <dbReference type="ARBA" id="ARBA00022670"/>
    </source>
</evidence>
<dbReference type="PANTHER" id="PTHR43330:SF27">
    <property type="entry name" value="METHIONINE AMINOPEPTIDASE"/>
    <property type="match status" value="1"/>
</dbReference>
<dbReference type="RefSeq" id="WP_015511599.1">
    <property type="nucleotide sequence ID" value="NC_021007.1"/>
</dbReference>
<comment type="function">
    <text evidence="1">Removes the N-terminal methionine from nascent proteins. The N-terminal methionine is often cleaved when the second residue in the primary sequence is small and uncharged (Met-Ala-, Cys, Gly, Pro, Ser, Thr, or Val). Requires deformylation of the N(alpha)-formylated initiator methionine before it can be hydrolyzed.</text>
</comment>
<keyword evidence="5 7" id="KW-0378">Hydrolase</keyword>
<dbReference type="InterPro" id="IPR001714">
    <property type="entry name" value="Pept_M24_MAP"/>
</dbReference>
<dbReference type="InterPro" id="IPR036005">
    <property type="entry name" value="Creatinase/aminopeptidase-like"/>
</dbReference>
<dbReference type="GO" id="GO:0004239">
    <property type="term" value="F:initiator methionyl aminopeptidase activity"/>
    <property type="evidence" value="ECO:0007669"/>
    <property type="project" value="UniProtKB-EC"/>
</dbReference>
<evidence type="ECO:0000256" key="2">
    <source>
        <dbReference type="ARBA" id="ARBA00022438"/>
    </source>
</evidence>
<dbReference type="GO" id="GO:0046872">
    <property type="term" value="F:metal ion binding"/>
    <property type="evidence" value="ECO:0007669"/>
    <property type="project" value="UniProtKB-KW"/>
</dbReference>
<organism evidence="7">
    <name type="scientific">Candidatus Mycoplasma haematominutum 'Birmingham 1'</name>
    <dbReference type="NCBI Taxonomy" id="1116213"/>
    <lineage>
        <taxon>Bacteria</taxon>
        <taxon>Bacillati</taxon>
        <taxon>Mycoplasmatota</taxon>
        <taxon>Mollicutes</taxon>
        <taxon>Mycoplasmataceae</taxon>
        <taxon>Mycoplasma</taxon>
    </lineage>
</organism>
<feature type="domain" description="Peptidase M24" evidence="6">
    <location>
        <begin position="20"/>
        <end position="266"/>
    </location>
</feature>
<dbReference type="GO" id="GO:0006508">
    <property type="term" value="P:proteolysis"/>
    <property type="evidence" value="ECO:0007669"/>
    <property type="project" value="UniProtKB-KW"/>
</dbReference>
<keyword evidence="2 7" id="KW-0031">Aminopeptidase</keyword>
<evidence type="ECO:0000259" key="6">
    <source>
        <dbReference type="Pfam" id="PF00557"/>
    </source>
</evidence>
<accession>G8C336</accession>
<evidence type="ECO:0000256" key="4">
    <source>
        <dbReference type="ARBA" id="ARBA00022723"/>
    </source>
</evidence>
<reference evidence="7" key="2">
    <citation type="submission" date="2011-11" db="EMBL/GenBank/DDBJ databases">
        <authorList>
            <person name="Barker E."/>
        </authorList>
    </citation>
    <scope>NUCLEOTIDE SEQUENCE</scope>
    <source>
        <strain evidence="7">Birmingham 1</strain>
    </source>
</reference>
<dbReference type="Pfam" id="PF00557">
    <property type="entry name" value="Peptidase_M24"/>
    <property type="match status" value="1"/>
</dbReference>
<dbReference type="AlphaFoldDB" id="G8C336"/>
<protein>
    <submittedName>
        <fullName evidence="7">Methionine aminopeptidase</fullName>
        <ecNumber evidence="7">3.4.11.18</ecNumber>
    </submittedName>
</protein>
<reference evidence="7" key="1">
    <citation type="submission" date="2011-11" db="EMBL/GenBank/DDBJ databases">
        <title>Complete genome sequence of Candidatus Mycoplasma haemominutum.</title>
        <authorList>
            <person name="Barker E.N."/>
            <person name="Darby A.C."/>
            <person name="Helps C.R."/>
            <person name="Peters I.R."/>
            <person name="Hughes M.A."/>
            <person name="Radford A.D."/>
            <person name="Novacco M."/>
            <person name="Boretti F."/>
            <person name="Hofmann-Lehmann R."/>
            <person name="Tasker S."/>
        </authorList>
    </citation>
    <scope>NUCLEOTIDE SEQUENCE</scope>
    <source>
        <strain evidence="7">Birmingham 1</strain>
    </source>
</reference>
<evidence type="ECO:0000313" key="7">
    <source>
        <dbReference type="EMBL" id="CCE66734.1"/>
    </source>
</evidence>
<evidence type="ECO:0000256" key="1">
    <source>
        <dbReference type="ARBA" id="ARBA00002521"/>
    </source>
</evidence>
<dbReference type="GO" id="GO:0005829">
    <property type="term" value="C:cytosol"/>
    <property type="evidence" value="ECO:0007669"/>
    <property type="project" value="TreeGrafter"/>
</dbReference>
<sequence length="293" mass="32877">MKLNLSVGVVAQKSEAELQTMRVGGLIWQNIRDYLVDSVKPGMSLKEVEKLTKAQFGKYGVVSSFDKSGDFPSIMCLSLNDCVVHGAASEELIRPGDKLTLDFGFSYLGLNIDAAFSMFFHPEKEEEKTLGRGGIKKLEEYSYLDQLTKALFYEAISGLKAGELTGAITERIENFFCKYFPKKYSLLEKFTGHGIGKKLHEFPRVHNFGMRKVEGVALPVNSTICIEPMIIEQKDGSWIQREGDCGVYAKDRNAQTLHYEHLVAVKADGVEVLTASLQEMRELKSTWELVKKL</sequence>
<dbReference type="GO" id="GO:0070006">
    <property type="term" value="F:metalloaminopeptidase activity"/>
    <property type="evidence" value="ECO:0007669"/>
    <property type="project" value="InterPro"/>
</dbReference>
<proteinExistence type="predicted"/>
<keyword evidence="4" id="KW-0479">Metal-binding</keyword>
<dbReference type="KEGG" id="mhb:MHM_02160"/>
<gene>
    <name evidence="7" type="primary">map</name>
    <name evidence="7" type="ORF">MHM_02160</name>
</gene>
<dbReference type="Gene3D" id="3.90.230.10">
    <property type="entry name" value="Creatinase/methionine aminopeptidase superfamily"/>
    <property type="match status" value="1"/>
</dbReference>
<keyword evidence="3" id="KW-0645">Protease</keyword>
<dbReference type="PANTHER" id="PTHR43330">
    <property type="entry name" value="METHIONINE AMINOPEPTIDASE"/>
    <property type="match status" value="1"/>
</dbReference>
<dbReference type="PRINTS" id="PR00599">
    <property type="entry name" value="MAPEPTIDASE"/>
</dbReference>
<dbReference type="InterPro" id="IPR000994">
    <property type="entry name" value="Pept_M24"/>
</dbReference>
<dbReference type="EC" id="3.4.11.18" evidence="7"/>
<evidence type="ECO:0000256" key="5">
    <source>
        <dbReference type="ARBA" id="ARBA00022801"/>
    </source>
</evidence>
<dbReference type="PATRIC" id="fig|1116213.3.peg.227"/>
<dbReference type="HOGENOM" id="CLU_015857_0_1_14"/>
<name>G8C336_9MOLU</name>
<dbReference type="SUPFAM" id="SSF55920">
    <property type="entry name" value="Creatinase/aminopeptidase"/>
    <property type="match status" value="1"/>
</dbReference>
<dbReference type="EMBL" id="HE613254">
    <property type="protein sequence ID" value="CCE66734.1"/>
    <property type="molecule type" value="Genomic_DNA"/>
</dbReference>
<dbReference type="PROSITE" id="PS00680">
    <property type="entry name" value="MAP_1"/>
    <property type="match status" value="1"/>
</dbReference>
<dbReference type="InterPro" id="IPR002467">
    <property type="entry name" value="Pept_M24A_MAP1"/>
</dbReference>